<accession>A0ABT5FDJ8</accession>
<feature type="domain" description="GGDEF" evidence="2">
    <location>
        <begin position="27"/>
        <end position="158"/>
    </location>
</feature>
<dbReference type="PANTHER" id="PTHR33121">
    <property type="entry name" value="CYCLIC DI-GMP PHOSPHODIESTERASE PDEF"/>
    <property type="match status" value="1"/>
</dbReference>
<dbReference type="InterPro" id="IPR001633">
    <property type="entry name" value="EAL_dom"/>
</dbReference>
<dbReference type="RefSeq" id="WP_272180998.1">
    <property type="nucleotide sequence ID" value="NZ_JAQOMS010000002.1"/>
</dbReference>
<dbReference type="InterPro" id="IPR029787">
    <property type="entry name" value="Nucleotide_cyclase"/>
</dbReference>
<dbReference type="InterPro" id="IPR050706">
    <property type="entry name" value="Cyclic-di-GMP_PDE-like"/>
</dbReference>
<dbReference type="SMART" id="SM00052">
    <property type="entry name" value="EAL"/>
    <property type="match status" value="1"/>
</dbReference>
<dbReference type="SUPFAM" id="SSF55073">
    <property type="entry name" value="Nucleotide cyclase"/>
    <property type="match status" value="1"/>
</dbReference>
<dbReference type="PROSITE" id="PS50887">
    <property type="entry name" value="GGDEF"/>
    <property type="match status" value="1"/>
</dbReference>
<evidence type="ECO:0000259" key="1">
    <source>
        <dbReference type="PROSITE" id="PS50883"/>
    </source>
</evidence>
<dbReference type="EMBL" id="JAQOMS010000002">
    <property type="protein sequence ID" value="MDC2889598.1"/>
    <property type="molecule type" value="Genomic_DNA"/>
</dbReference>
<protein>
    <submittedName>
        <fullName evidence="3">EAL domain-containing protein</fullName>
    </submittedName>
</protein>
<evidence type="ECO:0000313" key="3">
    <source>
        <dbReference type="EMBL" id="MDC2889598.1"/>
    </source>
</evidence>
<proteinExistence type="predicted"/>
<organism evidence="3 4">
    <name type="scientific">Psychrosphaera algicola</name>
    <dbReference type="NCBI Taxonomy" id="3023714"/>
    <lineage>
        <taxon>Bacteria</taxon>
        <taxon>Pseudomonadati</taxon>
        <taxon>Pseudomonadota</taxon>
        <taxon>Gammaproteobacteria</taxon>
        <taxon>Alteromonadales</taxon>
        <taxon>Pseudoalteromonadaceae</taxon>
        <taxon>Psychrosphaera</taxon>
    </lineage>
</organism>
<dbReference type="Proteomes" id="UP001528411">
    <property type="component" value="Unassembled WGS sequence"/>
</dbReference>
<dbReference type="PROSITE" id="PS50883">
    <property type="entry name" value="EAL"/>
    <property type="match status" value="1"/>
</dbReference>
<evidence type="ECO:0000259" key="2">
    <source>
        <dbReference type="PROSITE" id="PS50887"/>
    </source>
</evidence>
<dbReference type="Gene3D" id="3.20.20.450">
    <property type="entry name" value="EAL domain"/>
    <property type="match status" value="1"/>
</dbReference>
<dbReference type="SUPFAM" id="SSF141868">
    <property type="entry name" value="EAL domain-like"/>
    <property type="match status" value="1"/>
</dbReference>
<dbReference type="InterPro" id="IPR043128">
    <property type="entry name" value="Rev_trsase/Diguanyl_cyclase"/>
</dbReference>
<reference evidence="3 4" key="1">
    <citation type="submission" date="2023-01" db="EMBL/GenBank/DDBJ databases">
        <title>Psychrosphaera sp. nov., isolated from marine algae.</title>
        <authorList>
            <person name="Bayburt H."/>
            <person name="Choi B.J."/>
            <person name="Kim J.M."/>
            <person name="Choi D.G."/>
            <person name="Jeon C.O."/>
        </authorList>
    </citation>
    <scope>NUCLEOTIDE SEQUENCE [LARGE SCALE GENOMIC DNA]</scope>
    <source>
        <strain evidence="3 4">G1-22</strain>
    </source>
</reference>
<keyword evidence="4" id="KW-1185">Reference proteome</keyword>
<dbReference type="SMART" id="SM00267">
    <property type="entry name" value="GGDEF"/>
    <property type="match status" value="1"/>
</dbReference>
<sequence length="423" mass="48602">MDNATGLGNRLYFEQRLESLLQQEDEAYGAVLIVQFGALDDFEDDEGEFDLLLSQYSGILKQYVDDTQQSLVSRISHSDFAILLPFVDIKEVERVAMNILRMGQKIELPEKYDKNAICHIGADLFTVRDSSFQILAEADMALRAAQLHGPSGWFVYETDSLPQSDIKGSVRWRTAIENAITNNKFKLYFQPVSDYDRHVHHFEVFVRMEDDKQGLINAQVFLPMARKSGLIPEVDKQMLTLLIETLKTDVTHMISVNIHIDSWLNRKFVNWLISFVKANRNVIDHIIFEISEFELAQNAKKLTTIFAALNRYNARIMVDQVGLYVLDTSYVNYIKLDYVKLHQSIVNNIHDRPENQMFIRSLLAITNQKSLTMFAVGVEKHEEIRVLQRLGISGIQGHYVSSPLLQLPKSNQMLKFSGDKLNH</sequence>
<dbReference type="Pfam" id="PF00990">
    <property type="entry name" value="GGDEF"/>
    <property type="match status" value="1"/>
</dbReference>
<comment type="caution">
    <text evidence="3">The sequence shown here is derived from an EMBL/GenBank/DDBJ whole genome shotgun (WGS) entry which is preliminary data.</text>
</comment>
<dbReference type="InterPro" id="IPR000160">
    <property type="entry name" value="GGDEF_dom"/>
</dbReference>
<dbReference type="InterPro" id="IPR035919">
    <property type="entry name" value="EAL_sf"/>
</dbReference>
<dbReference type="CDD" id="cd01948">
    <property type="entry name" value="EAL"/>
    <property type="match status" value="1"/>
</dbReference>
<dbReference type="Pfam" id="PF00563">
    <property type="entry name" value="EAL"/>
    <property type="match status" value="1"/>
</dbReference>
<dbReference type="PANTHER" id="PTHR33121:SF32">
    <property type="entry name" value="RNASE E SPECIFICITY FACTOR CSRD"/>
    <property type="match status" value="1"/>
</dbReference>
<feature type="domain" description="EAL" evidence="1">
    <location>
        <begin position="169"/>
        <end position="417"/>
    </location>
</feature>
<name>A0ABT5FDJ8_9GAMM</name>
<evidence type="ECO:0000313" key="4">
    <source>
        <dbReference type="Proteomes" id="UP001528411"/>
    </source>
</evidence>
<dbReference type="Gene3D" id="3.30.70.270">
    <property type="match status" value="1"/>
</dbReference>
<gene>
    <name evidence="3" type="ORF">PN838_13455</name>
</gene>